<protein>
    <recommendedName>
        <fullName evidence="12">Disease resistance R13L4/SHOC-2-like LRR domain-containing protein</fullName>
    </recommendedName>
</protein>
<keyword evidence="14" id="KW-1185">Reference proteome</keyword>
<name>A0AAV0NIV4_9ROSI</name>
<dbReference type="Pfam" id="PF00560">
    <property type="entry name" value="LRR_1"/>
    <property type="match status" value="3"/>
</dbReference>
<dbReference type="InterPro" id="IPR032675">
    <property type="entry name" value="LRR_dom_sf"/>
</dbReference>
<dbReference type="FunFam" id="3.80.10.10:FF:000111">
    <property type="entry name" value="LRR receptor-like serine/threonine-protein kinase ERECTA"/>
    <property type="match status" value="1"/>
</dbReference>
<keyword evidence="11" id="KW-0325">Glycoprotein</keyword>
<evidence type="ECO:0000256" key="10">
    <source>
        <dbReference type="ARBA" id="ARBA00023136"/>
    </source>
</evidence>
<keyword evidence="6" id="KW-0812">Transmembrane</keyword>
<keyword evidence="10" id="KW-0472">Membrane</keyword>
<dbReference type="Gene3D" id="3.80.10.10">
    <property type="entry name" value="Ribonuclease Inhibitor"/>
    <property type="match status" value="3"/>
</dbReference>
<dbReference type="SUPFAM" id="SSF52058">
    <property type="entry name" value="L domain-like"/>
    <property type="match status" value="1"/>
</dbReference>
<evidence type="ECO:0000313" key="13">
    <source>
        <dbReference type="EMBL" id="CAI0458548.1"/>
    </source>
</evidence>
<organism evidence="13 14">
    <name type="scientific">Linum tenue</name>
    <dbReference type="NCBI Taxonomy" id="586396"/>
    <lineage>
        <taxon>Eukaryota</taxon>
        <taxon>Viridiplantae</taxon>
        <taxon>Streptophyta</taxon>
        <taxon>Embryophyta</taxon>
        <taxon>Tracheophyta</taxon>
        <taxon>Spermatophyta</taxon>
        <taxon>Magnoliopsida</taxon>
        <taxon>eudicotyledons</taxon>
        <taxon>Gunneridae</taxon>
        <taxon>Pentapetalae</taxon>
        <taxon>rosids</taxon>
        <taxon>fabids</taxon>
        <taxon>Malpighiales</taxon>
        <taxon>Linaceae</taxon>
        <taxon>Linum</taxon>
    </lineage>
</organism>
<gene>
    <name evidence="13" type="ORF">LITE_LOCUS33586</name>
</gene>
<dbReference type="InterPro" id="IPR003591">
    <property type="entry name" value="Leu-rich_rpt_typical-subtyp"/>
</dbReference>
<dbReference type="SMART" id="SM00369">
    <property type="entry name" value="LRR_TYP"/>
    <property type="match status" value="5"/>
</dbReference>
<evidence type="ECO:0000256" key="8">
    <source>
        <dbReference type="ARBA" id="ARBA00022737"/>
    </source>
</evidence>
<dbReference type="GO" id="GO:0005886">
    <property type="term" value="C:plasma membrane"/>
    <property type="evidence" value="ECO:0007669"/>
    <property type="project" value="UniProtKB-SubCell"/>
</dbReference>
<dbReference type="Proteomes" id="UP001154282">
    <property type="component" value="Unassembled WGS sequence"/>
</dbReference>
<dbReference type="AlphaFoldDB" id="A0AAV0NIV4"/>
<evidence type="ECO:0000313" key="14">
    <source>
        <dbReference type="Proteomes" id="UP001154282"/>
    </source>
</evidence>
<dbReference type="FunFam" id="3.80.10.10:FF:000299">
    <property type="entry name" value="Piriformospora indica-insensitive protein 2"/>
    <property type="match status" value="1"/>
</dbReference>
<evidence type="ECO:0000256" key="5">
    <source>
        <dbReference type="ARBA" id="ARBA00022614"/>
    </source>
</evidence>
<evidence type="ECO:0000256" key="9">
    <source>
        <dbReference type="ARBA" id="ARBA00022989"/>
    </source>
</evidence>
<dbReference type="EMBL" id="CAMGYJ010000008">
    <property type="protein sequence ID" value="CAI0458548.1"/>
    <property type="molecule type" value="Genomic_DNA"/>
</dbReference>
<evidence type="ECO:0000256" key="1">
    <source>
        <dbReference type="ARBA" id="ARBA00004167"/>
    </source>
</evidence>
<evidence type="ECO:0000256" key="2">
    <source>
        <dbReference type="ARBA" id="ARBA00004236"/>
    </source>
</evidence>
<comment type="subcellular location">
    <subcellularLocation>
        <location evidence="2">Cell membrane</location>
    </subcellularLocation>
    <subcellularLocation>
        <location evidence="1">Membrane</location>
        <topology evidence="1">Single-pass membrane protein</topology>
    </subcellularLocation>
</comment>
<comment type="caution">
    <text evidence="13">The sequence shown here is derived from an EMBL/GenBank/DDBJ whole genome shotgun (WGS) entry which is preliminary data.</text>
</comment>
<evidence type="ECO:0000256" key="7">
    <source>
        <dbReference type="ARBA" id="ARBA00022729"/>
    </source>
</evidence>
<evidence type="ECO:0000256" key="11">
    <source>
        <dbReference type="ARBA" id="ARBA00023180"/>
    </source>
</evidence>
<accession>A0AAV0NIV4</accession>
<keyword evidence="9" id="KW-1133">Transmembrane helix</keyword>
<keyword evidence="7" id="KW-0732">Signal</keyword>
<keyword evidence="5" id="KW-0433">Leucine-rich repeat</keyword>
<feature type="domain" description="Disease resistance R13L4/SHOC-2-like LRR" evidence="12">
    <location>
        <begin position="56"/>
        <end position="172"/>
    </location>
</feature>
<dbReference type="PANTHER" id="PTHR48065:SF23">
    <property type="entry name" value="LEUCINE-RICH REPEAT-CONTAINING N-TERMINAL PLANT-TYPE DOMAIN-CONTAINING PROTEIN"/>
    <property type="match status" value="1"/>
</dbReference>
<dbReference type="Pfam" id="PF23598">
    <property type="entry name" value="LRR_14"/>
    <property type="match status" value="1"/>
</dbReference>
<dbReference type="PROSITE" id="PS51450">
    <property type="entry name" value="LRR"/>
    <property type="match status" value="2"/>
</dbReference>
<dbReference type="PANTHER" id="PTHR48065">
    <property type="entry name" value="OS10G0469600 PROTEIN"/>
    <property type="match status" value="1"/>
</dbReference>
<evidence type="ECO:0000256" key="6">
    <source>
        <dbReference type="ARBA" id="ARBA00022692"/>
    </source>
</evidence>
<evidence type="ECO:0000259" key="12">
    <source>
        <dbReference type="Pfam" id="PF23598"/>
    </source>
</evidence>
<keyword evidence="4" id="KW-1003">Cell membrane</keyword>
<evidence type="ECO:0000256" key="4">
    <source>
        <dbReference type="ARBA" id="ARBA00022475"/>
    </source>
</evidence>
<dbReference type="PRINTS" id="PR00019">
    <property type="entry name" value="LEURICHRPT"/>
</dbReference>
<sequence length="353" mass="38591">MIHAPPDSPILGFAQINKPIDSAWVSGPSIPTPWFEVFWKTHNEGLPNNHLGLYTLLDLSNNQLSGEIPNSLGNLRSLKVLNLSHNSLSGPIPASFGNIKELESLDLSHNNLSGDIPESMAQISSLQILSVGNNFLRGPIPSNLSNLRSLQILDLSGNKLSGRVPNHLGNLRGMIHAPPDSPILDFAQINNPIDSAWVSGPSIPTPWFEVFWKTHNEGFPNNHLGLYTLLDLSNNQLPGEIPNSLGNLRSLKVLNLSHNSLFGPIPTSFGNIKELEILDLSHNNLSGDIPESIGTLLQISNLQLSDNNLSGRIPTGSQMDRIVRDRLGIILYFLDNLIFPCPYSIVLSITVSF</sequence>
<dbReference type="InterPro" id="IPR055414">
    <property type="entry name" value="LRR_R13L4/SHOC2-like"/>
</dbReference>
<keyword evidence="8" id="KW-0677">Repeat</keyword>
<reference evidence="13" key="1">
    <citation type="submission" date="2022-08" db="EMBL/GenBank/DDBJ databases">
        <authorList>
            <person name="Gutierrez-Valencia J."/>
        </authorList>
    </citation>
    <scope>NUCLEOTIDE SEQUENCE</scope>
</reference>
<proteinExistence type="inferred from homology"/>
<comment type="similarity">
    <text evidence="3">Belongs to the RLP family.</text>
</comment>
<dbReference type="InterPro" id="IPR001611">
    <property type="entry name" value="Leu-rich_rpt"/>
</dbReference>
<evidence type="ECO:0000256" key="3">
    <source>
        <dbReference type="ARBA" id="ARBA00009592"/>
    </source>
</evidence>